<dbReference type="InterPro" id="IPR032675">
    <property type="entry name" value="LRR_dom_sf"/>
</dbReference>
<dbReference type="STRING" id="36166.T1GPS6"/>
<evidence type="ECO:0000313" key="1">
    <source>
        <dbReference type="EnsemblMetazoa" id="MESCA005618-PA"/>
    </source>
</evidence>
<dbReference type="Proteomes" id="UP000015102">
    <property type="component" value="Unassembled WGS sequence"/>
</dbReference>
<dbReference type="Gene3D" id="3.80.10.10">
    <property type="entry name" value="Ribonuclease Inhibitor"/>
    <property type="match status" value="1"/>
</dbReference>
<name>T1GPS6_MEGSC</name>
<dbReference type="EMBL" id="CAQQ02099766">
    <property type="status" value="NOT_ANNOTATED_CDS"/>
    <property type="molecule type" value="Genomic_DNA"/>
</dbReference>
<reference evidence="2" key="1">
    <citation type="submission" date="2013-02" db="EMBL/GenBank/DDBJ databases">
        <authorList>
            <person name="Hughes D."/>
        </authorList>
    </citation>
    <scope>NUCLEOTIDE SEQUENCE</scope>
    <source>
        <strain>Durham</strain>
        <strain evidence="2">NC isolate 2 -- Noor lab</strain>
    </source>
</reference>
<organism evidence="1 2">
    <name type="scientific">Megaselia scalaris</name>
    <name type="common">Humpbacked fly</name>
    <name type="synonym">Phora scalaris</name>
    <dbReference type="NCBI Taxonomy" id="36166"/>
    <lineage>
        <taxon>Eukaryota</taxon>
        <taxon>Metazoa</taxon>
        <taxon>Ecdysozoa</taxon>
        <taxon>Arthropoda</taxon>
        <taxon>Hexapoda</taxon>
        <taxon>Insecta</taxon>
        <taxon>Pterygota</taxon>
        <taxon>Neoptera</taxon>
        <taxon>Endopterygota</taxon>
        <taxon>Diptera</taxon>
        <taxon>Brachycera</taxon>
        <taxon>Muscomorpha</taxon>
        <taxon>Platypezoidea</taxon>
        <taxon>Phoridae</taxon>
        <taxon>Megaseliini</taxon>
        <taxon>Megaselia</taxon>
    </lineage>
</organism>
<dbReference type="EnsemblMetazoa" id="MESCA005618-RA">
    <property type="protein sequence ID" value="MESCA005618-PA"/>
    <property type="gene ID" value="MESCA005618"/>
</dbReference>
<reference evidence="1" key="2">
    <citation type="submission" date="2015-06" db="UniProtKB">
        <authorList>
            <consortium name="EnsemblMetazoa"/>
        </authorList>
    </citation>
    <scope>IDENTIFICATION</scope>
</reference>
<dbReference type="HOGENOM" id="CLU_2608765_0_0_1"/>
<keyword evidence="2" id="KW-1185">Reference proteome</keyword>
<dbReference type="SUPFAM" id="SSF52058">
    <property type="entry name" value="L domain-like"/>
    <property type="match status" value="1"/>
</dbReference>
<proteinExistence type="predicted"/>
<evidence type="ECO:0000313" key="2">
    <source>
        <dbReference type="Proteomes" id="UP000015102"/>
    </source>
</evidence>
<sequence length="79" mass="8899">MCFFVASNEPSASSRLDLCNSGLQTIPEVVLQSIGDVKELLAGQNKLQEIGLKALSQFPQLQILDYLEMILRNFHRQFC</sequence>
<accession>T1GPS6</accession>
<protein>
    <submittedName>
        <fullName evidence="1">Uncharacterized protein</fullName>
    </submittedName>
</protein>
<dbReference type="AlphaFoldDB" id="T1GPS6"/>